<gene>
    <name evidence="1" type="ORF">SAMN02745941_02751</name>
</gene>
<protein>
    <submittedName>
        <fullName evidence="1">Uncharacterized protein</fullName>
    </submittedName>
</protein>
<evidence type="ECO:0000313" key="1">
    <source>
        <dbReference type="EMBL" id="SHI21639.1"/>
    </source>
</evidence>
<accession>A0A1M5ZBU9</accession>
<dbReference type="AlphaFoldDB" id="A0A1M5ZBU9"/>
<proteinExistence type="predicted"/>
<evidence type="ECO:0000313" key="2">
    <source>
        <dbReference type="Proteomes" id="UP000184241"/>
    </source>
</evidence>
<sequence>MELLENFDEKKYVKLKVKSMTINGKESGKIIKAEDIKNQQSIVVDLVVSKEEENKE</sequence>
<reference evidence="1 2" key="1">
    <citation type="submission" date="2016-11" db="EMBL/GenBank/DDBJ databases">
        <authorList>
            <person name="Jaros S."/>
            <person name="Januszkiewicz K."/>
            <person name="Wedrychowicz H."/>
        </authorList>
    </citation>
    <scope>NUCLEOTIDE SEQUENCE [LARGE SCALE GENOMIC DNA]</scope>
    <source>
        <strain evidence="1 2">DSM 6191</strain>
    </source>
</reference>
<organism evidence="1 2">
    <name type="scientific">Clostridium intestinale DSM 6191</name>
    <dbReference type="NCBI Taxonomy" id="1121320"/>
    <lineage>
        <taxon>Bacteria</taxon>
        <taxon>Bacillati</taxon>
        <taxon>Bacillota</taxon>
        <taxon>Clostridia</taxon>
        <taxon>Eubacteriales</taxon>
        <taxon>Clostridiaceae</taxon>
        <taxon>Clostridium</taxon>
    </lineage>
</organism>
<name>A0A1M5ZBU9_9CLOT</name>
<dbReference type="EMBL" id="FQXU01000008">
    <property type="protein sequence ID" value="SHI21639.1"/>
    <property type="molecule type" value="Genomic_DNA"/>
</dbReference>
<dbReference type="RefSeq" id="WP_175550910.1">
    <property type="nucleotide sequence ID" value="NZ_FQXU01000008.1"/>
</dbReference>
<dbReference type="Proteomes" id="UP000184241">
    <property type="component" value="Unassembled WGS sequence"/>
</dbReference>